<organism evidence="7">
    <name type="scientific">Palpitomonas bilix</name>
    <dbReference type="NCBI Taxonomy" id="652834"/>
    <lineage>
        <taxon>Eukaryota</taxon>
        <taxon>Eukaryota incertae sedis</taxon>
    </lineage>
</organism>
<dbReference type="EC" id="3.1.3.2" evidence="4"/>
<dbReference type="CDD" id="cd00839">
    <property type="entry name" value="MPP_PAPs"/>
    <property type="match status" value="1"/>
</dbReference>
<dbReference type="Gene3D" id="3.60.21.10">
    <property type="match status" value="1"/>
</dbReference>
<dbReference type="GO" id="GO:0003993">
    <property type="term" value="F:acid phosphatase activity"/>
    <property type="evidence" value="ECO:0007669"/>
    <property type="project" value="UniProtKB-EC"/>
</dbReference>
<dbReference type="PANTHER" id="PTHR45778">
    <property type="entry name" value="PURPLE ACID PHOSPHATASE-RELATED"/>
    <property type="match status" value="1"/>
</dbReference>
<accession>A0A7S3D3P6</accession>
<dbReference type="GO" id="GO:0046872">
    <property type="term" value="F:metal ion binding"/>
    <property type="evidence" value="ECO:0007669"/>
    <property type="project" value="InterPro"/>
</dbReference>
<feature type="chain" id="PRO_5031600748" description="Purple acid phosphatase" evidence="4">
    <location>
        <begin position="25"/>
        <end position="617"/>
    </location>
</feature>
<dbReference type="Pfam" id="PF14008">
    <property type="entry name" value="Metallophos_C"/>
    <property type="match status" value="1"/>
</dbReference>
<dbReference type="InterPro" id="IPR041792">
    <property type="entry name" value="MPP_PAP"/>
</dbReference>
<evidence type="ECO:0000256" key="1">
    <source>
        <dbReference type="ARBA" id="ARBA00011738"/>
    </source>
</evidence>
<dbReference type="InterPro" id="IPR029052">
    <property type="entry name" value="Metallo-depent_PP-like"/>
</dbReference>
<proteinExistence type="inferred from homology"/>
<comment type="subunit">
    <text evidence="1">Homodimer.</text>
</comment>
<evidence type="ECO:0000313" key="7">
    <source>
        <dbReference type="EMBL" id="CAE0245629.1"/>
    </source>
</evidence>
<reference evidence="7" key="1">
    <citation type="submission" date="2021-01" db="EMBL/GenBank/DDBJ databases">
        <authorList>
            <person name="Corre E."/>
            <person name="Pelletier E."/>
            <person name="Niang G."/>
            <person name="Scheremetjew M."/>
            <person name="Finn R."/>
            <person name="Kale V."/>
            <person name="Holt S."/>
            <person name="Cochrane G."/>
            <person name="Meng A."/>
            <person name="Brown T."/>
            <person name="Cohen L."/>
        </authorList>
    </citation>
    <scope>NUCLEOTIDE SEQUENCE</scope>
    <source>
        <strain evidence="7">NIES-2562</strain>
    </source>
</reference>
<dbReference type="InterPro" id="IPR008963">
    <property type="entry name" value="Purple_acid_Pase-like_N"/>
</dbReference>
<evidence type="ECO:0000259" key="6">
    <source>
        <dbReference type="Pfam" id="PF14008"/>
    </source>
</evidence>
<dbReference type="InterPro" id="IPR004843">
    <property type="entry name" value="Calcineurin-like_PHP"/>
</dbReference>
<sequence length="617" mass="68383">MGMPISFCFLLACLLAITAGGSLGYPSLKASPTLSVSPALLQKSGQVVKVEWEGVTPNVSVLSVMVGNEMGTKTELGSLPIADEKGSVTLPLVNMRRSYYFGVRQTESTSLDAQVEVPVANKNEPAHLRISRVDKPHSLSVTFTTATSGEEEGLQPVVVYRKVDRWGKGREWSLLACASHTYTISDMCGSPANDSAWFIPPGVFHEVQLDDLDVMIEYEYRAGLLPPPPSSSSSSSSHLRAGGEKVSDSELEVMAAGGYLSPPALLRGPLEGGEDYSVAFVFGDMGVSVPFDTPNIEQQFPSIITAHLMREEMKARWDEPLLISHIGDISYARGYAFLWDWFMSLIQPLSAHVPYLVGIGNHEYDYPGQPFDPAWAGYGVDSGGECGVPYSSRFRTPASGEGSVKGKNTLWYSTRHGPVLYVMMSTEHDFTTGSEQWLFLNDTLANVDRSVTPWVVFQGHRPMYTTSSTEPFTTHLQEHIEPLLHEYEVELALWGHMHKYDAMCSIYKGECADEKETNWNRYIDAAFRDEEVEVEKPTQDIRVVPGYTKHVVVGNAGNDFQVAWSNDGHNHQIPPKISVFRTVEFGFCIIEASKDKLQFTFKTDGDGRVRDSFLLYH</sequence>
<keyword evidence="3" id="KW-0325">Glycoprotein</keyword>
<protein>
    <recommendedName>
        <fullName evidence="4">Purple acid phosphatase</fullName>
        <ecNumber evidence="4">3.1.3.2</ecNumber>
    </recommendedName>
</protein>
<name>A0A7S3D3P6_9EUKA</name>
<keyword evidence="2 4" id="KW-0732">Signal</keyword>
<dbReference type="Pfam" id="PF00149">
    <property type="entry name" value="Metallophos"/>
    <property type="match status" value="1"/>
</dbReference>
<dbReference type="PANTHER" id="PTHR45778:SF7">
    <property type="entry name" value="PURPLE ACID PHOSPHATASE"/>
    <property type="match status" value="1"/>
</dbReference>
<comment type="catalytic activity">
    <reaction evidence="4">
        <text>a phosphate monoester + H2O = an alcohol + phosphate</text>
        <dbReference type="Rhea" id="RHEA:15017"/>
        <dbReference type="ChEBI" id="CHEBI:15377"/>
        <dbReference type="ChEBI" id="CHEBI:30879"/>
        <dbReference type="ChEBI" id="CHEBI:43474"/>
        <dbReference type="ChEBI" id="CHEBI:67140"/>
        <dbReference type="EC" id="3.1.3.2"/>
    </reaction>
</comment>
<dbReference type="SUPFAM" id="SSF49363">
    <property type="entry name" value="Purple acid phosphatase, N-terminal domain"/>
    <property type="match status" value="1"/>
</dbReference>
<keyword evidence="4" id="KW-0378">Hydrolase</keyword>
<dbReference type="AlphaFoldDB" id="A0A7S3D3P6"/>
<dbReference type="InterPro" id="IPR025733">
    <property type="entry name" value="PAPs_C"/>
</dbReference>
<evidence type="ECO:0000259" key="5">
    <source>
        <dbReference type="Pfam" id="PF00149"/>
    </source>
</evidence>
<evidence type="ECO:0000256" key="3">
    <source>
        <dbReference type="ARBA" id="ARBA00023180"/>
    </source>
</evidence>
<feature type="signal peptide" evidence="4">
    <location>
        <begin position="1"/>
        <end position="24"/>
    </location>
</feature>
<dbReference type="SUPFAM" id="SSF56300">
    <property type="entry name" value="Metallo-dependent phosphatases"/>
    <property type="match status" value="1"/>
</dbReference>
<feature type="domain" description="Calcineurin-like phosphoesterase" evidence="5">
    <location>
        <begin position="281"/>
        <end position="500"/>
    </location>
</feature>
<dbReference type="EMBL" id="HBIB01012000">
    <property type="protein sequence ID" value="CAE0245629.1"/>
    <property type="molecule type" value="Transcribed_RNA"/>
</dbReference>
<evidence type="ECO:0000256" key="4">
    <source>
        <dbReference type="RuleBase" id="RU361203"/>
    </source>
</evidence>
<evidence type="ECO:0000256" key="2">
    <source>
        <dbReference type="ARBA" id="ARBA00022729"/>
    </source>
</evidence>
<gene>
    <name evidence="7" type="ORF">PBIL07802_LOCUS7811</name>
</gene>
<feature type="domain" description="Purple acid phosphatase C-terminal" evidence="6">
    <location>
        <begin position="550"/>
        <end position="612"/>
    </location>
</feature>
<comment type="similarity">
    <text evidence="4">Belongs to the metallophosphoesterase superfamily. Purple acid phosphatase family.</text>
</comment>